<name>A0ABU3SEM3_9HYPH</name>
<dbReference type="EMBL" id="JAWDID010000062">
    <property type="protein sequence ID" value="MDU0343229.1"/>
    <property type="molecule type" value="Genomic_DNA"/>
</dbReference>
<reference evidence="1 2" key="1">
    <citation type="submission" date="2023-09" db="EMBL/GenBank/DDBJ databases">
        <title>Whole genome shotgun sequencing (WGS) of Bosea sp. ZW T0_25, isolated from stored onions (Allium cepa).</title>
        <authorList>
            <person name="Stoll D.A."/>
            <person name="Huch M."/>
        </authorList>
    </citation>
    <scope>NUCLEOTIDE SEQUENCE [LARGE SCALE GENOMIC DNA]</scope>
    <source>
        <strain evidence="1 2">ZW T0_25</strain>
    </source>
</reference>
<gene>
    <name evidence="1" type="ORF">RKE40_25320</name>
</gene>
<evidence type="ECO:0000313" key="2">
    <source>
        <dbReference type="Proteomes" id="UP001254257"/>
    </source>
</evidence>
<keyword evidence="2" id="KW-1185">Reference proteome</keyword>
<evidence type="ECO:0000313" key="1">
    <source>
        <dbReference type="EMBL" id="MDU0343229.1"/>
    </source>
</evidence>
<protein>
    <submittedName>
        <fullName evidence="1">MarR family transcriptional regulator</fullName>
    </submittedName>
</protein>
<organism evidence="1 2">
    <name type="scientific">Bosea rubneri</name>
    <dbReference type="NCBI Taxonomy" id="3075434"/>
    <lineage>
        <taxon>Bacteria</taxon>
        <taxon>Pseudomonadati</taxon>
        <taxon>Pseudomonadota</taxon>
        <taxon>Alphaproteobacteria</taxon>
        <taxon>Hyphomicrobiales</taxon>
        <taxon>Boseaceae</taxon>
        <taxon>Bosea</taxon>
    </lineage>
</organism>
<dbReference type="RefSeq" id="WP_316020968.1">
    <property type="nucleotide sequence ID" value="NZ_JAWDID010000062.1"/>
</dbReference>
<proteinExistence type="predicted"/>
<sequence length="313" mass="34389">MHDLPEPATRADVLHRAIARHVDRAPWPYAANLLRGTGFRDALRLYCAAVIQRPEASWPADKFFGQRLRYLVAFSLIGLHARWRRNIGEAPTLAALQRIAPASARQIAELVGTLKLGSFIVASRLPADRRALRLSPSITLLQEIGRSPLAFLKASERLDPAASPMAAKLQFDPSGLADWLGASYEMFLQEDLYFAPFCNVVEITGQDCGYPVLSAVLAAHYAALAGEAAPAPLSYRGLAERFRISRQHVGNILASAERRGCFSVDRGGRSVAVSADFLSEFESWAAGQMAHYRLLAERILRNLSEVARPSNVL</sequence>
<accession>A0ABU3SEM3</accession>
<comment type="caution">
    <text evidence="1">The sequence shown here is derived from an EMBL/GenBank/DDBJ whole genome shotgun (WGS) entry which is preliminary data.</text>
</comment>
<dbReference type="Proteomes" id="UP001254257">
    <property type="component" value="Unassembled WGS sequence"/>
</dbReference>